<reference evidence="3 4" key="1">
    <citation type="journal article" date="2019" name="Int. J. Syst. Evol. Microbiol.">
        <title>The Global Catalogue of Microorganisms (GCM) 10K type strain sequencing project: providing services to taxonomists for standard genome sequencing and annotation.</title>
        <authorList>
            <consortium name="The Broad Institute Genomics Platform"/>
            <consortium name="The Broad Institute Genome Sequencing Center for Infectious Disease"/>
            <person name="Wu L."/>
            <person name="Ma J."/>
        </authorList>
    </citation>
    <scope>NUCLEOTIDE SEQUENCE [LARGE SCALE GENOMIC DNA]</scope>
    <source>
        <strain evidence="3 4">CGMCC 1.12562</strain>
    </source>
</reference>
<keyword evidence="4" id="KW-1185">Reference proteome</keyword>
<dbReference type="Pfam" id="PF01978">
    <property type="entry name" value="TrmB"/>
    <property type="match status" value="1"/>
</dbReference>
<evidence type="ECO:0000259" key="2">
    <source>
        <dbReference type="Pfam" id="PF24217"/>
    </source>
</evidence>
<proteinExistence type="predicted"/>
<dbReference type="SUPFAM" id="SSF46785">
    <property type="entry name" value="Winged helix' DNA-binding domain"/>
    <property type="match status" value="1"/>
</dbReference>
<dbReference type="InterPro" id="IPR002831">
    <property type="entry name" value="Tscrpt_reg_TrmB_N"/>
</dbReference>
<evidence type="ECO:0000259" key="1">
    <source>
        <dbReference type="Pfam" id="PF01978"/>
    </source>
</evidence>
<dbReference type="InterPro" id="IPR036388">
    <property type="entry name" value="WH-like_DNA-bd_sf"/>
</dbReference>
<dbReference type="Pfam" id="PF24217">
    <property type="entry name" value="DUF7436"/>
    <property type="match status" value="1"/>
</dbReference>
<dbReference type="RefSeq" id="WP_232571501.1">
    <property type="nucleotide sequence ID" value="NZ_CP089466.1"/>
</dbReference>
<dbReference type="InterPro" id="IPR055859">
    <property type="entry name" value="DUF7436"/>
</dbReference>
<dbReference type="Proteomes" id="UP001595660">
    <property type="component" value="Unassembled WGS sequence"/>
</dbReference>
<dbReference type="PANTHER" id="PTHR34293">
    <property type="entry name" value="HTH-TYPE TRANSCRIPTIONAL REGULATOR TRMBL2"/>
    <property type="match status" value="1"/>
</dbReference>
<dbReference type="InterPro" id="IPR051797">
    <property type="entry name" value="TrmB-like"/>
</dbReference>
<evidence type="ECO:0000313" key="3">
    <source>
        <dbReference type="EMBL" id="MFC3477372.1"/>
    </source>
</evidence>
<dbReference type="InterPro" id="IPR036390">
    <property type="entry name" value="WH_DNA-bd_sf"/>
</dbReference>
<feature type="domain" description="Transcription regulator TrmB N-terminal" evidence="1">
    <location>
        <begin position="4"/>
        <end position="71"/>
    </location>
</feature>
<accession>A0ABD5NDU6</accession>
<comment type="caution">
    <text evidence="3">The sequence shown here is derived from an EMBL/GenBank/DDBJ whole genome shotgun (WGS) entry which is preliminary data.</text>
</comment>
<sequence length="266" mass="28914">MADLRDLGLSEYEANAYRALLSTGPATAKELSDESGVPMGRIYDVLGSIESQHLVRSQAASRPKKYVAVEPDTALDRLLDDRKRELEEKASQYEDVVDELTRDLRDPTAPEDGFWTAALGPEDSIDLLLERLDAADDRVVLVTGTPSSSFDLDDVSGRVFERLEAAVDRGVSVSVLLSADLARSLPPEVNERYASVLADNPDYEVRYGDGIDGNVTIIDGAEVCLEVSNPVQPDEAFATIDLQDPEFAADVSEAFADSWSDATALN</sequence>
<dbReference type="PANTHER" id="PTHR34293:SF1">
    <property type="entry name" value="HTH-TYPE TRANSCRIPTIONAL REGULATOR TRMBL2"/>
    <property type="match status" value="1"/>
</dbReference>
<evidence type="ECO:0000313" key="4">
    <source>
        <dbReference type="Proteomes" id="UP001595660"/>
    </source>
</evidence>
<protein>
    <submittedName>
        <fullName evidence="3">TrmB family transcriptional regulator</fullName>
    </submittedName>
</protein>
<gene>
    <name evidence="3" type="ORF">ACFOKC_06495</name>
</gene>
<dbReference type="GeneID" id="69116703"/>
<dbReference type="Gene3D" id="1.10.10.10">
    <property type="entry name" value="Winged helix-like DNA-binding domain superfamily/Winged helix DNA-binding domain"/>
    <property type="match status" value="1"/>
</dbReference>
<dbReference type="SUPFAM" id="SSF56024">
    <property type="entry name" value="Phospholipase D/nuclease"/>
    <property type="match status" value="1"/>
</dbReference>
<dbReference type="AlphaFoldDB" id="A0ABD5NDU6"/>
<feature type="domain" description="DUF7436" evidence="2">
    <location>
        <begin position="111"/>
        <end position="265"/>
    </location>
</feature>
<name>A0ABD5NDU6_9EURY</name>
<dbReference type="EMBL" id="JBHRWN010000002">
    <property type="protein sequence ID" value="MFC3477372.1"/>
    <property type="molecule type" value="Genomic_DNA"/>
</dbReference>
<organism evidence="3 4">
    <name type="scientific">Halobacterium litoreum</name>
    <dbReference type="NCBI Taxonomy" id="2039234"/>
    <lineage>
        <taxon>Archaea</taxon>
        <taxon>Methanobacteriati</taxon>
        <taxon>Methanobacteriota</taxon>
        <taxon>Stenosarchaea group</taxon>
        <taxon>Halobacteria</taxon>
        <taxon>Halobacteriales</taxon>
        <taxon>Halobacteriaceae</taxon>
        <taxon>Halobacterium</taxon>
    </lineage>
</organism>